<dbReference type="InterPro" id="IPR028204">
    <property type="entry name" value="Tricorn_C1"/>
</dbReference>
<gene>
    <name evidence="2" type="ORF">L3049_19290</name>
</gene>
<sequence length="333" mass="37845">MKKIYLALLIIPFFFSCEDAMFEKDLASTDPMTNFEYLWTQCDEKYSYFELKNIDWDQIKTKYSAKISNDMSEEALFTVLGDMLTELKDDHTNLISDFNISFFGVDQLGQDNYDSRIVKDQYLSEDYYISGPFTHDFLANNEVGYIRFGSFTGTVDNTNLDFILNRYKNTKGLILDLRENGGGAVTDIFNILSRFVEKETILNYSRIKTGPAHNDFSEDKPVKVTPHDGIRYTNKVMVLVDRGTYSAGSFTSLATKALPNMILVGDTTGGGLGLPNGGQLPNGWTYRFSITQALTLDKNNTFENGVPPDIKVSFDWDDRTKDEIIERALKELL</sequence>
<dbReference type="PANTHER" id="PTHR11261:SF3">
    <property type="entry name" value="RETINOL-BINDING PROTEIN 3"/>
    <property type="match status" value="1"/>
</dbReference>
<keyword evidence="3" id="KW-1185">Reference proteome</keyword>
<dbReference type="SUPFAM" id="SSF52096">
    <property type="entry name" value="ClpP/crotonase"/>
    <property type="match status" value="1"/>
</dbReference>
<dbReference type="PROSITE" id="PS51257">
    <property type="entry name" value="PROKAR_LIPOPROTEIN"/>
    <property type="match status" value="1"/>
</dbReference>
<protein>
    <submittedName>
        <fullName evidence="2">S41 family peptidase</fullName>
    </submittedName>
</protein>
<dbReference type="Proteomes" id="UP001528920">
    <property type="component" value="Unassembled WGS sequence"/>
</dbReference>
<dbReference type="InterPro" id="IPR029045">
    <property type="entry name" value="ClpP/crotonase-like_dom_sf"/>
</dbReference>
<dbReference type="PANTHER" id="PTHR11261">
    <property type="entry name" value="INTERPHOTORECEPTOR RETINOID-BINDING PROTEIN"/>
    <property type="match status" value="1"/>
</dbReference>
<dbReference type="SMART" id="SM00245">
    <property type="entry name" value="TSPc"/>
    <property type="match status" value="1"/>
</dbReference>
<name>A0ABT5VXJ4_9BACT</name>
<dbReference type="EMBL" id="JAKJSC010000008">
    <property type="protein sequence ID" value="MDE5420141.1"/>
    <property type="molecule type" value="Genomic_DNA"/>
</dbReference>
<dbReference type="CDD" id="cd07563">
    <property type="entry name" value="Peptidase_S41_IRBP"/>
    <property type="match status" value="1"/>
</dbReference>
<dbReference type="RefSeq" id="WP_275111471.1">
    <property type="nucleotide sequence ID" value="NZ_JAKJSC010000008.1"/>
</dbReference>
<dbReference type="InterPro" id="IPR005151">
    <property type="entry name" value="Tail-specific_protease"/>
</dbReference>
<comment type="caution">
    <text evidence="2">The sequence shown here is derived from an EMBL/GenBank/DDBJ whole genome shotgun (WGS) entry which is preliminary data.</text>
</comment>
<organism evidence="2 3">
    <name type="scientific">Paralabilibaculum antarcticum</name>
    <dbReference type="NCBI Taxonomy" id="2912572"/>
    <lineage>
        <taxon>Bacteria</taxon>
        <taxon>Pseudomonadati</taxon>
        <taxon>Bacteroidota</taxon>
        <taxon>Bacteroidia</taxon>
        <taxon>Marinilabiliales</taxon>
        <taxon>Marinifilaceae</taxon>
        <taxon>Paralabilibaculum</taxon>
    </lineage>
</organism>
<dbReference type="Pfam" id="PF03572">
    <property type="entry name" value="Peptidase_S41"/>
    <property type="match status" value="1"/>
</dbReference>
<dbReference type="Gene3D" id="3.90.226.10">
    <property type="entry name" value="2-enoyl-CoA Hydratase, Chain A, domain 1"/>
    <property type="match status" value="1"/>
</dbReference>
<evidence type="ECO:0000313" key="3">
    <source>
        <dbReference type="Proteomes" id="UP001528920"/>
    </source>
</evidence>
<dbReference type="Pfam" id="PF14684">
    <property type="entry name" value="Tricorn_C1"/>
    <property type="match status" value="1"/>
</dbReference>
<feature type="domain" description="Tail specific protease" evidence="1">
    <location>
        <begin position="110"/>
        <end position="313"/>
    </location>
</feature>
<proteinExistence type="predicted"/>
<accession>A0ABT5VXJ4</accession>
<reference evidence="2 3" key="1">
    <citation type="submission" date="2022-01" db="EMBL/GenBank/DDBJ databases">
        <title>Labilibaculum sp. nov, a marine bacterium isolated from Antarctica.</title>
        <authorList>
            <person name="Dai W."/>
        </authorList>
    </citation>
    <scope>NUCLEOTIDE SEQUENCE [LARGE SCALE GENOMIC DNA]</scope>
    <source>
        <strain evidence="2 3">DW002</strain>
    </source>
</reference>
<dbReference type="Gene3D" id="3.30.750.44">
    <property type="match status" value="1"/>
</dbReference>
<evidence type="ECO:0000313" key="2">
    <source>
        <dbReference type="EMBL" id="MDE5420141.1"/>
    </source>
</evidence>
<evidence type="ECO:0000259" key="1">
    <source>
        <dbReference type="SMART" id="SM00245"/>
    </source>
</evidence>